<comment type="subunit">
    <text evidence="7">Heterodimer of a small subunit (PriS) and a large subunit (PriL).</text>
</comment>
<evidence type="ECO:0000256" key="5">
    <source>
        <dbReference type="ARBA" id="ARBA00023004"/>
    </source>
</evidence>
<dbReference type="SUPFAM" id="SSF140914">
    <property type="entry name" value="PriB N-terminal domain-like"/>
    <property type="match status" value="1"/>
</dbReference>
<evidence type="ECO:0000313" key="10">
    <source>
        <dbReference type="Proteomes" id="UP000278149"/>
    </source>
</evidence>
<keyword evidence="6 7" id="KW-0411">Iron-sulfur</keyword>
<feature type="binding site" evidence="7">
    <location>
        <position position="290"/>
    </location>
    <ligand>
        <name>[4Fe-4S] cluster</name>
        <dbReference type="ChEBI" id="CHEBI:49883"/>
    </ligand>
</feature>
<proteinExistence type="inferred from homology"/>
<feature type="binding site" evidence="7">
    <location>
        <position position="209"/>
    </location>
    <ligand>
        <name>[4Fe-4S] cluster</name>
        <dbReference type="ChEBI" id="CHEBI:49883"/>
    </ligand>
</feature>
<comment type="cofactor">
    <cofactor evidence="7">
        <name>[4Fe-4S] cluster</name>
        <dbReference type="ChEBI" id="CHEBI:49883"/>
    </cofactor>
    <text evidence="7">Binds 1 [4Fe-4S] cluster.</text>
</comment>
<comment type="similarity">
    <text evidence="7">Belongs to the eukaryotic-type primase large subunit family.</text>
</comment>
<evidence type="ECO:0000313" key="9">
    <source>
        <dbReference type="EMBL" id="RSN70031.1"/>
    </source>
</evidence>
<dbReference type="CDD" id="cd06560">
    <property type="entry name" value="PriL"/>
    <property type="match status" value="1"/>
</dbReference>
<dbReference type="HAMAP" id="MF_00701">
    <property type="entry name" value="DNA_primase_lrg_arc"/>
    <property type="match status" value="1"/>
</dbReference>
<keyword evidence="3 7" id="KW-0235">DNA replication</keyword>
<gene>
    <name evidence="7" type="primary">priL</name>
    <name evidence="9" type="ORF">D9Q81_01575</name>
</gene>
<evidence type="ECO:0000256" key="4">
    <source>
        <dbReference type="ARBA" id="ARBA00022723"/>
    </source>
</evidence>
<dbReference type="Pfam" id="PF04104">
    <property type="entry name" value="DNA_primase_lrg"/>
    <property type="match status" value="1"/>
</dbReference>
<dbReference type="Proteomes" id="UP000278149">
    <property type="component" value="Unassembled WGS sequence"/>
</dbReference>
<dbReference type="GO" id="GO:1990077">
    <property type="term" value="C:primosome complex"/>
    <property type="evidence" value="ECO:0007669"/>
    <property type="project" value="UniProtKB-KW"/>
</dbReference>
<evidence type="ECO:0000256" key="6">
    <source>
        <dbReference type="ARBA" id="ARBA00023014"/>
    </source>
</evidence>
<sequence length="295" mass="33762">MPTSRFELPFSKAAAELIKDMTLEDLAEDPMLEEARKLARERLMMAIRGKGFHTERSQPLEVYSFVAAKLIAAAAGRTVLARLANYEAKRFMKRCQGMSLDQLKTIAKELGVELREDGELWMDLASYLRGASKIGGGRWRLVNRVVSRGFVLISRYELERILSEYVRENVMNTPQVELPDKLKRIADEISEISSKSRRPVDIKGELPPCIEELIEKVKRGENISHQARFALASSLLSRGWKEERVVDLFRSLPDFSEKVTTYQVSHIAKRRYKPPSCDTMREWGLCPGDCGRRRV</sequence>
<reference evidence="9 10" key="1">
    <citation type="submission" date="2018-10" db="EMBL/GenBank/DDBJ databases">
        <title>Co-occurring genomic capacity for anaerobic methane metabolism and dissimilatory sulfite reduction discovered in the Korarchaeota.</title>
        <authorList>
            <person name="Mckay L.J."/>
            <person name="Dlakic M."/>
            <person name="Fields M.W."/>
            <person name="Delmont T.O."/>
            <person name="Eren A.M."/>
            <person name="Jay Z.J."/>
            <person name="Klingelsmith K.B."/>
            <person name="Rusch D.B."/>
            <person name="Inskeep W.P."/>
        </authorList>
    </citation>
    <scope>NUCLEOTIDE SEQUENCE [LARGE SCALE GENOMIC DNA]</scope>
    <source>
        <strain evidence="9 10">WS</strain>
    </source>
</reference>
<evidence type="ECO:0000256" key="2">
    <source>
        <dbReference type="ARBA" id="ARBA00022515"/>
    </source>
</evidence>
<dbReference type="GO" id="GO:0003899">
    <property type="term" value="F:DNA-directed RNA polymerase activity"/>
    <property type="evidence" value="ECO:0007669"/>
    <property type="project" value="InterPro"/>
</dbReference>
<comment type="function">
    <text evidence="7">Regulatory subunit of DNA primase, an RNA polymerase that catalyzes the synthesis of short RNA molecules used as primers for DNA polymerase during DNA replication. Stabilizes and modulates the activity of the small subunit, increasing the rate of DNA synthesis, and conferring RNA synthesis capability. The DNA polymerase activity may enable DNA primase to also catalyze primer extension after primer synthesis. May also play a role in DNA repair.</text>
</comment>
<dbReference type="InterPro" id="IPR058560">
    <property type="entry name" value="DNA_primase_C"/>
</dbReference>
<dbReference type="EMBL" id="RCOR01000014">
    <property type="protein sequence ID" value="RSN70031.1"/>
    <property type="molecule type" value="Genomic_DNA"/>
</dbReference>
<feature type="binding site" evidence="7">
    <location>
        <position position="286"/>
    </location>
    <ligand>
        <name>[4Fe-4S] cluster</name>
        <dbReference type="ChEBI" id="CHEBI:49883"/>
    </ligand>
</feature>
<keyword evidence="4 7" id="KW-0479">Metal-binding</keyword>
<dbReference type="GO" id="GO:0051539">
    <property type="term" value="F:4 iron, 4 sulfur cluster binding"/>
    <property type="evidence" value="ECO:0007669"/>
    <property type="project" value="UniProtKB-UniRule"/>
</dbReference>
<evidence type="ECO:0000256" key="7">
    <source>
        <dbReference type="HAMAP-Rule" id="MF_00701"/>
    </source>
</evidence>
<keyword evidence="5 7" id="KW-0408">Iron</keyword>
<evidence type="ECO:0000256" key="3">
    <source>
        <dbReference type="ARBA" id="ARBA00022705"/>
    </source>
</evidence>
<keyword evidence="2 7" id="KW-0639">Primosome</keyword>
<feature type="domain" description="DNA primase large subunit C-terminal" evidence="8">
    <location>
        <begin position="204"/>
        <end position="287"/>
    </location>
</feature>
<evidence type="ECO:0000256" key="1">
    <source>
        <dbReference type="ARBA" id="ARBA00022485"/>
    </source>
</evidence>
<organism evidence="9 10">
    <name type="scientific">Candidatus Korarchaeum cryptofilum</name>
    <dbReference type="NCBI Taxonomy" id="498846"/>
    <lineage>
        <taxon>Archaea</taxon>
        <taxon>Thermoproteota</taxon>
        <taxon>Candidatus Korarchaeia</taxon>
        <taxon>Candidatus Korarchaeales</taxon>
        <taxon>Candidatus Korarchaeaceae</taxon>
        <taxon>Candidatus Korarchaeum</taxon>
    </lineage>
</organism>
<dbReference type="InterPro" id="IPR023642">
    <property type="entry name" value="DNA_primase_lsu_PriL"/>
</dbReference>
<dbReference type="GO" id="GO:0006269">
    <property type="term" value="P:DNA replication, synthesis of primer"/>
    <property type="evidence" value="ECO:0007669"/>
    <property type="project" value="UniProtKB-UniRule"/>
</dbReference>
<protein>
    <recommendedName>
        <fullName evidence="7">DNA primase large subunit PriL</fullName>
    </recommendedName>
</protein>
<dbReference type="GeneID" id="6094807"/>
<comment type="caution">
    <text evidence="9">The sequence shown here is derived from an EMBL/GenBank/DDBJ whole genome shotgun (WGS) entry which is preliminary data.</text>
</comment>
<accession>A0A429G8A6</accession>
<dbReference type="RefSeq" id="WP_012310173.1">
    <property type="nucleotide sequence ID" value="NZ_RCOR01000014.1"/>
</dbReference>
<dbReference type="AlphaFoldDB" id="A0A429G8A6"/>
<keyword evidence="1 7" id="KW-0004">4Fe-4S</keyword>
<evidence type="ECO:0000259" key="8">
    <source>
        <dbReference type="Pfam" id="PF04104"/>
    </source>
</evidence>
<dbReference type="GO" id="GO:0046872">
    <property type="term" value="F:metal ion binding"/>
    <property type="evidence" value="ECO:0007669"/>
    <property type="project" value="UniProtKB-KW"/>
</dbReference>
<name>A0A429G8A6_9CREN</name>
<feature type="binding site" evidence="7">
    <location>
        <position position="277"/>
    </location>
    <ligand>
        <name>[4Fe-4S] cluster</name>
        <dbReference type="ChEBI" id="CHEBI:49883"/>
    </ligand>
</feature>
<dbReference type="OMA" id="PSCATMQ"/>